<reference evidence="3 4" key="1">
    <citation type="submission" date="2017-07" db="EMBL/GenBank/DDBJ databases">
        <title>Genome Sequence of Sulfitobacter pseudonitzschiae Strain SMR1 Isolated from a culture of the Diatom Skeletonema marinoi.</title>
        <authorList>
            <person name="Topel M."/>
            <person name="Pinder M.I.M."/>
            <person name="Johansson O.N."/>
            <person name="Kourtchenko O."/>
            <person name="Godhe A."/>
            <person name="Clarke A.K."/>
        </authorList>
    </citation>
    <scope>NUCLEOTIDE SEQUENCE [LARGE SCALE GENOMIC DNA]</scope>
    <source>
        <strain evidence="3 4">SMR1</strain>
    </source>
</reference>
<dbReference type="KEGG" id="spse:SULPSESMR1_03168"/>
<dbReference type="Pfam" id="PF01627">
    <property type="entry name" value="Hpt"/>
    <property type="match status" value="1"/>
</dbReference>
<keyword evidence="4" id="KW-1185">Reference proteome</keyword>
<evidence type="ECO:0000259" key="2">
    <source>
        <dbReference type="Pfam" id="PF01627"/>
    </source>
</evidence>
<feature type="domain" description="HPt" evidence="2">
    <location>
        <begin position="21"/>
        <end position="86"/>
    </location>
</feature>
<accession>A0A221K4R3</accession>
<organism evidence="3 4">
    <name type="scientific">Pseudosulfitobacter pseudonitzschiae</name>
    <dbReference type="NCBI Taxonomy" id="1402135"/>
    <lineage>
        <taxon>Bacteria</taxon>
        <taxon>Pseudomonadati</taxon>
        <taxon>Pseudomonadota</taxon>
        <taxon>Alphaproteobacteria</taxon>
        <taxon>Rhodobacterales</taxon>
        <taxon>Roseobacteraceae</taxon>
        <taxon>Pseudosulfitobacter</taxon>
    </lineage>
</organism>
<dbReference type="Proteomes" id="UP000199754">
    <property type="component" value="Chromosome"/>
</dbReference>
<evidence type="ECO:0000313" key="3">
    <source>
        <dbReference type="EMBL" id="ASM73945.1"/>
    </source>
</evidence>
<dbReference type="Gene3D" id="1.20.120.160">
    <property type="entry name" value="HPT domain"/>
    <property type="match status" value="1"/>
</dbReference>
<evidence type="ECO:0000256" key="1">
    <source>
        <dbReference type="ARBA" id="ARBA00023012"/>
    </source>
</evidence>
<dbReference type="GO" id="GO:0004672">
    <property type="term" value="F:protein kinase activity"/>
    <property type="evidence" value="ECO:0007669"/>
    <property type="project" value="UniProtKB-ARBA"/>
</dbReference>
<dbReference type="RefSeq" id="WP_089421706.1">
    <property type="nucleotide sequence ID" value="NZ_CP022415.1"/>
</dbReference>
<sequence length="110" mass="12391">MIDWTQVTALRDQIGANEMDEVIALFIEEVEEVTERLRRSRATSNLEHDLHFLKSCALNLGFSDFSALCQTGERMARQGQADQVDIPQMLHSYSKSKACFLAQKDSVLAA</sequence>
<name>A0A221K4R3_9RHOB</name>
<dbReference type="InterPro" id="IPR008207">
    <property type="entry name" value="Sig_transdc_His_kin_Hpt_dom"/>
</dbReference>
<proteinExistence type="predicted"/>
<evidence type="ECO:0000313" key="4">
    <source>
        <dbReference type="Proteomes" id="UP000199754"/>
    </source>
</evidence>
<dbReference type="GO" id="GO:0000160">
    <property type="term" value="P:phosphorelay signal transduction system"/>
    <property type="evidence" value="ECO:0007669"/>
    <property type="project" value="UniProtKB-KW"/>
</dbReference>
<protein>
    <submittedName>
        <fullName evidence="3">Hpt domain protein</fullName>
    </submittedName>
</protein>
<dbReference type="InterPro" id="IPR036641">
    <property type="entry name" value="HPT_dom_sf"/>
</dbReference>
<gene>
    <name evidence="3" type="ORF">SULPSESMR1_03168</name>
</gene>
<dbReference type="AlphaFoldDB" id="A0A221K4R3"/>
<dbReference type="EMBL" id="CP022415">
    <property type="protein sequence ID" value="ASM73945.1"/>
    <property type="molecule type" value="Genomic_DNA"/>
</dbReference>
<keyword evidence="1" id="KW-0902">Two-component regulatory system</keyword>
<dbReference type="OrthoDB" id="7867809at2"/>
<dbReference type="SUPFAM" id="SSF47226">
    <property type="entry name" value="Histidine-containing phosphotransfer domain, HPT domain"/>
    <property type="match status" value="1"/>
</dbReference>